<evidence type="ECO:0000313" key="2">
    <source>
        <dbReference type="Proteomes" id="UP000828390"/>
    </source>
</evidence>
<gene>
    <name evidence="1" type="ORF">DPMN_059861</name>
</gene>
<reference evidence="1" key="1">
    <citation type="journal article" date="2019" name="bioRxiv">
        <title>The Genome of the Zebra Mussel, Dreissena polymorpha: A Resource for Invasive Species Research.</title>
        <authorList>
            <person name="McCartney M.A."/>
            <person name="Auch B."/>
            <person name="Kono T."/>
            <person name="Mallez S."/>
            <person name="Zhang Y."/>
            <person name="Obille A."/>
            <person name="Becker A."/>
            <person name="Abrahante J.E."/>
            <person name="Garbe J."/>
            <person name="Badalamenti J.P."/>
            <person name="Herman A."/>
            <person name="Mangelson H."/>
            <person name="Liachko I."/>
            <person name="Sullivan S."/>
            <person name="Sone E.D."/>
            <person name="Koren S."/>
            <person name="Silverstein K.A.T."/>
            <person name="Beckman K.B."/>
            <person name="Gohl D.M."/>
        </authorList>
    </citation>
    <scope>NUCLEOTIDE SEQUENCE</scope>
    <source>
        <strain evidence="1">Duluth1</strain>
        <tissue evidence="1">Whole animal</tissue>
    </source>
</reference>
<protein>
    <submittedName>
        <fullName evidence="1">Uncharacterized protein</fullName>
    </submittedName>
</protein>
<dbReference type="AlphaFoldDB" id="A0A9D4C462"/>
<name>A0A9D4C462_DREPO</name>
<evidence type="ECO:0000313" key="1">
    <source>
        <dbReference type="EMBL" id="KAH3717083.1"/>
    </source>
</evidence>
<accession>A0A9D4C462</accession>
<comment type="caution">
    <text evidence="1">The sequence shown here is derived from an EMBL/GenBank/DDBJ whole genome shotgun (WGS) entry which is preliminary data.</text>
</comment>
<sequence length="86" mass="10242">MDTAMGQAVGAMNRTRWCRPVPSWRGELDILHTQRYDYCFWIYFLMRICTVLQLVKLRERVILFEFKCVFIARALNVVDTCKTIYG</sequence>
<reference evidence="1" key="2">
    <citation type="submission" date="2020-11" db="EMBL/GenBank/DDBJ databases">
        <authorList>
            <person name="McCartney M.A."/>
            <person name="Auch B."/>
            <person name="Kono T."/>
            <person name="Mallez S."/>
            <person name="Becker A."/>
            <person name="Gohl D.M."/>
            <person name="Silverstein K.A.T."/>
            <person name="Koren S."/>
            <person name="Bechman K.B."/>
            <person name="Herman A."/>
            <person name="Abrahante J.E."/>
            <person name="Garbe J."/>
        </authorList>
    </citation>
    <scope>NUCLEOTIDE SEQUENCE</scope>
    <source>
        <strain evidence="1">Duluth1</strain>
        <tissue evidence="1">Whole animal</tissue>
    </source>
</reference>
<proteinExistence type="predicted"/>
<dbReference type="EMBL" id="JAIWYP010000013">
    <property type="protein sequence ID" value="KAH3717083.1"/>
    <property type="molecule type" value="Genomic_DNA"/>
</dbReference>
<dbReference type="Proteomes" id="UP000828390">
    <property type="component" value="Unassembled WGS sequence"/>
</dbReference>
<organism evidence="1 2">
    <name type="scientific">Dreissena polymorpha</name>
    <name type="common">Zebra mussel</name>
    <name type="synonym">Mytilus polymorpha</name>
    <dbReference type="NCBI Taxonomy" id="45954"/>
    <lineage>
        <taxon>Eukaryota</taxon>
        <taxon>Metazoa</taxon>
        <taxon>Spiralia</taxon>
        <taxon>Lophotrochozoa</taxon>
        <taxon>Mollusca</taxon>
        <taxon>Bivalvia</taxon>
        <taxon>Autobranchia</taxon>
        <taxon>Heteroconchia</taxon>
        <taxon>Euheterodonta</taxon>
        <taxon>Imparidentia</taxon>
        <taxon>Neoheterodontei</taxon>
        <taxon>Myida</taxon>
        <taxon>Dreissenoidea</taxon>
        <taxon>Dreissenidae</taxon>
        <taxon>Dreissena</taxon>
    </lineage>
</organism>
<keyword evidence="2" id="KW-1185">Reference proteome</keyword>